<proteinExistence type="predicted"/>
<comment type="caution">
    <text evidence="1">The sequence shown here is derived from an EMBL/GenBank/DDBJ whole genome shotgun (WGS) entry which is preliminary data.</text>
</comment>
<name>A0AAV4QJA5_9ARAC</name>
<evidence type="ECO:0000313" key="1">
    <source>
        <dbReference type="EMBL" id="GIY09250.1"/>
    </source>
</evidence>
<keyword evidence="2" id="KW-1185">Reference proteome</keyword>
<sequence>MPPAKIPAIALTWGPEVKRKTQANMEANGRRWGEPGGVDEIVRAREVRAAGPYTFGAFFPFSSFSKGEHRSEGRLRHPPSGIPLIAFEEAR</sequence>
<gene>
    <name evidence="1" type="ORF">CDAR_505131</name>
</gene>
<reference evidence="1 2" key="1">
    <citation type="submission" date="2021-06" db="EMBL/GenBank/DDBJ databases">
        <title>Caerostris darwini draft genome.</title>
        <authorList>
            <person name="Kono N."/>
            <person name="Arakawa K."/>
        </authorList>
    </citation>
    <scope>NUCLEOTIDE SEQUENCE [LARGE SCALE GENOMIC DNA]</scope>
</reference>
<accession>A0AAV4QJA5</accession>
<dbReference type="EMBL" id="BPLQ01004592">
    <property type="protein sequence ID" value="GIY09250.1"/>
    <property type="molecule type" value="Genomic_DNA"/>
</dbReference>
<dbReference type="AlphaFoldDB" id="A0AAV4QJA5"/>
<evidence type="ECO:0000313" key="2">
    <source>
        <dbReference type="Proteomes" id="UP001054837"/>
    </source>
</evidence>
<dbReference type="Proteomes" id="UP001054837">
    <property type="component" value="Unassembled WGS sequence"/>
</dbReference>
<organism evidence="1 2">
    <name type="scientific">Caerostris darwini</name>
    <dbReference type="NCBI Taxonomy" id="1538125"/>
    <lineage>
        <taxon>Eukaryota</taxon>
        <taxon>Metazoa</taxon>
        <taxon>Ecdysozoa</taxon>
        <taxon>Arthropoda</taxon>
        <taxon>Chelicerata</taxon>
        <taxon>Arachnida</taxon>
        <taxon>Araneae</taxon>
        <taxon>Araneomorphae</taxon>
        <taxon>Entelegynae</taxon>
        <taxon>Araneoidea</taxon>
        <taxon>Araneidae</taxon>
        <taxon>Caerostris</taxon>
    </lineage>
</organism>
<protein>
    <submittedName>
        <fullName evidence="1">Uncharacterized protein</fullName>
    </submittedName>
</protein>